<keyword evidence="9" id="KW-1185">Reference proteome</keyword>
<feature type="transmembrane region" description="Helical" evidence="6">
    <location>
        <begin position="99"/>
        <end position="121"/>
    </location>
</feature>
<sequence>MHAPARGSATFTPADTALLLTLGSMWGLSFLFIELGLRGLGPVSIVAGRTFIGATVLLVAVAFRRQRTPRSWRWWGHVAVLGVLSNAVPWTAVAAAQRAIPSGLAALLMALVPSSTFLVAASLRMERVTAARIAGLAMALAGVGIIVAPDLGDRGRVLAVVTVVAATVLYAGGAVYAKRYVSGTAAPLMIATGQVLTAFLAALPMALVIEGVPTRAALRADVLGAVAALGVFGTGLAYLVFYLLIARVGATNTTLTTYLIPLVAVVAGALFLGERLGAPALAGGVAIVLGIWLAQRRAPGPVEQLERLKT</sequence>
<dbReference type="InterPro" id="IPR037185">
    <property type="entry name" value="EmrE-like"/>
</dbReference>
<keyword evidence="3 6" id="KW-0812">Transmembrane</keyword>
<dbReference type="EMBL" id="BMHA01000016">
    <property type="protein sequence ID" value="GGI09601.1"/>
    <property type="molecule type" value="Genomic_DNA"/>
</dbReference>
<dbReference type="RefSeq" id="WP_130649263.1">
    <property type="nucleotide sequence ID" value="NZ_BMHA01000016.1"/>
</dbReference>
<feature type="transmembrane region" description="Helical" evidence="6">
    <location>
        <begin position="255"/>
        <end position="272"/>
    </location>
</feature>
<accession>A0A8J3AAX9</accession>
<dbReference type="InterPro" id="IPR000620">
    <property type="entry name" value="EamA_dom"/>
</dbReference>
<dbReference type="PANTHER" id="PTHR32322:SF9">
    <property type="entry name" value="AMINO-ACID METABOLITE EFFLUX PUMP-RELATED"/>
    <property type="match status" value="1"/>
</dbReference>
<evidence type="ECO:0000256" key="2">
    <source>
        <dbReference type="ARBA" id="ARBA00007362"/>
    </source>
</evidence>
<dbReference type="InterPro" id="IPR050638">
    <property type="entry name" value="AA-Vitamin_Transporters"/>
</dbReference>
<name>A0A8J3AAX9_9ACTN</name>
<dbReference type="AlphaFoldDB" id="A0A8J3AAX9"/>
<evidence type="ECO:0000313" key="9">
    <source>
        <dbReference type="Proteomes" id="UP000650511"/>
    </source>
</evidence>
<reference evidence="8" key="1">
    <citation type="journal article" date="2014" name="Int. J. Syst. Evol. Microbiol.">
        <title>Complete genome sequence of Corynebacterium casei LMG S-19264T (=DSM 44701T), isolated from a smear-ripened cheese.</title>
        <authorList>
            <consortium name="US DOE Joint Genome Institute (JGI-PGF)"/>
            <person name="Walter F."/>
            <person name="Albersmeier A."/>
            <person name="Kalinowski J."/>
            <person name="Ruckert C."/>
        </authorList>
    </citation>
    <scope>NUCLEOTIDE SEQUENCE</scope>
    <source>
        <strain evidence="8">CGMCC 1.14988</strain>
    </source>
</reference>
<feature type="transmembrane region" description="Helical" evidence="6">
    <location>
        <begin position="188"/>
        <end position="210"/>
    </location>
</feature>
<dbReference type="SUPFAM" id="SSF103481">
    <property type="entry name" value="Multidrug resistance efflux transporter EmrE"/>
    <property type="match status" value="2"/>
</dbReference>
<evidence type="ECO:0000256" key="4">
    <source>
        <dbReference type="ARBA" id="ARBA00022989"/>
    </source>
</evidence>
<dbReference type="Proteomes" id="UP000650511">
    <property type="component" value="Unassembled WGS sequence"/>
</dbReference>
<evidence type="ECO:0000256" key="5">
    <source>
        <dbReference type="ARBA" id="ARBA00023136"/>
    </source>
</evidence>
<feature type="transmembrane region" description="Helical" evidence="6">
    <location>
        <begin position="39"/>
        <end position="62"/>
    </location>
</feature>
<feature type="transmembrane region" description="Helical" evidence="6">
    <location>
        <begin position="74"/>
        <end position="93"/>
    </location>
</feature>
<dbReference type="Pfam" id="PF00892">
    <property type="entry name" value="EamA"/>
    <property type="match status" value="2"/>
</dbReference>
<organism evidence="8 9">
    <name type="scientific">Egicoccus halophilus</name>
    <dbReference type="NCBI Taxonomy" id="1670830"/>
    <lineage>
        <taxon>Bacteria</taxon>
        <taxon>Bacillati</taxon>
        <taxon>Actinomycetota</taxon>
        <taxon>Nitriliruptoria</taxon>
        <taxon>Egicoccales</taxon>
        <taxon>Egicoccaceae</taxon>
        <taxon>Egicoccus</taxon>
    </lineage>
</organism>
<dbReference type="PANTHER" id="PTHR32322">
    <property type="entry name" value="INNER MEMBRANE TRANSPORTER"/>
    <property type="match status" value="1"/>
</dbReference>
<evidence type="ECO:0000259" key="7">
    <source>
        <dbReference type="Pfam" id="PF00892"/>
    </source>
</evidence>
<comment type="subcellular location">
    <subcellularLocation>
        <location evidence="1">Membrane</location>
        <topology evidence="1">Multi-pass membrane protein</topology>
    </subcellularLocation>
</comment>
<comment type="caution">
    <text evidence="8">The sequence shown here is derived from an EMBL/GenBank/DDBJ whole genome shotgun (WGS) entry which is preliminary data.</text>
</comment>
<feature type="domain" description="EamA" evidence="7">
    <location>
        <begin position="159"/>
        <end position="293"/>
    </location>
</feature>
<evidence type="ECO:0000256" key="6">
    <source>
        <dbReference type="SAM" id="Phobius"/>
    </source>
</evidence>
<comment type="similarity">
    <text evidence="2">Belongs to the EamA transporter family.</text>
</comment>
<evidence type="ECO:0000313" key="8">
    <source>
        <dbReference type="EMBL" id="GGI09601.1"/>
    </source>
</evidence>
<dbReference type="OrthoDB" id="5242975at2"/>
<proteinExistence type="inferred from homology"/>
<keyword evidence="5 6" id="KW-0472">Membrane</keyword>
<gene>
    <name evidence="8" type="ORF">GCM10011354_34890</name>
</gene>
<keyword evidence="4 6" id="KW-1133">Transmembrane helix</keyword>
<evidence type="ECO:0000256" key="1">
    <source>
        <dbReference type="ARBA" id="ARBA00004141"/>
    </source>
</evidence>
<feature type="transmembrane region" description="Helical" evidence="6">
    <location>
        <begin position="157"/>
        <end position="176"/>
    </location>
</feature>
<feature type="transmembrane region" description="Helical" evidence="6">
    <location>
        <begin position="222"/>
        <end position="243"/>
    </location>
</feature>
<dbReference type="GO" id="GO:0016020">
    <property type="term" value="C:membrane"/>
    <property type="evidence" value="ECO:0007669"/>
    <property type="project" value="UniProtKB-SubCell"/>
</dbReference>
<feature type="domain" description="EamA" evidence="7">
    <location>
        <begin position="18"/>
        <end position="147"/>
    </location>
</feature>
<evidence type="ECO:0000256" key="3">
    <source>
        <dbReference type="ARBA" id="ARBA00022692"/>
    </source>
</evidence>
<feature type="transmembrane region" description="Helical" evidence="6">
    <location>
        <begin position="12"/>
        <end position="33"/>
    </location>
</feature>
<reference evidence="8" key="2">
    <citation type="submission" date="2020-09" db="EMBL/GenBank/DDBJ databases">
        <authorList>
            <person name="Sun Q."/>
            <person name="Zhou Y."/>
        </authorList>
    </citation>
    <scope>NUCLEOTIDE SEQUENCE</scope>
    <source>
        <strain evidence="8">CGMCC 1.14988</strain>
    </source>
</reference>
<feature type="transmembrane region" description="Helical" evidence="6">
    <location>
        <begin position="133"/>
        <end position="151"/>
    </location>
</feature>
<feature type="transmembrane region" description="Helical" evidence="6">
    <location>
        <begin position="278"/>
        <end position="294"/>
    </location>
</feature>
<protein>
    <submittedName>
        <fullName evidence="8">Membrane protein</fullName>
    </submittedName>
</protein>